<dbReference type="InterPro" id="IPR012902">
    <property type="entry name" value="N_methyl_site"/>
</dbReference>
<feature type="transmembrane region" description="Helical" evidence="8">
    <location>
        <begin position="12"/>
        <end position="32"/>
    </location>
</feature>
<dbReference type="Pfam" id="PF12019">
    <property type="entry name" value="GspH"/>
    <property type="match status" value="1"/>
</dbReference>
<dbReference type="SUPFAM" id="SSF54523">
    <property type="entry name" value="Pili subunits"/>
    <property type="match status" value="1"/>
</dbReference>
<evidence type="ECO:0000256" key="7">
    <source>
        <dbReference type="ARBA" id="ARBA00023136"/>
    </source>
</evidence>
<keyword evidence="5 8" id="KW-0812">Transmembrane</keyword>
<gene>
    <name evidence="10" type="ORF">MNBD_GAMMA26-1447</name>
</gene>
<accession>A0A3B1BLP2</accession>
<reference evidence="10" key="1">
    <citation type="submission" date="2018-06" db="EMBL/GenBank/DDBJ databases">
        <authorList>
            <person name="Zhirakovskaya E."/>
        </authorList>
    </citation>
    <scope>NUCLEOTIDE SEQUENCE</scope>
</reference>
<dbReference type="PANTHER" id="PTHR30093">
    <property type="entry name" value="GENERAL SECRETION PATHWAY PROTEIN G"/>
    <property type="match status" value="1"/>
</dbReference>
<dbReference type="EMBL" id="UOFX01000021">
    <property type="protein sequence ID" value="VAX07175.1"/>
    <property type="molecule type" value="Genomic_DNA"/>
</dbReference>
<evidence type="ECO:0000256" key="6">
    <source>
        <dbReference type="ARBA" id="ARBA00022989"/>
    </source>
</evidence>
<keyword evidence="3" id="KW-0488">Methylation</keyword>
<dbReference type="NCBIfam" id="TIGR02532">
    <property type="entry name" value="IV_pilin_GFxxxE"/>
    <property type="match status" value="1"/>
</dbReference>
<evidence type="ECO:0000256" key="4">
    <source>
        <dbReference type="ARBA" id="ARBA00022519"/>
    </source>
</evidence>
<dbReference type="GO" id="GO:0015628">
    <property type="term" value="P:protein secretion by the type II secretion system"/>
    <property type="evidence" value="ECO:0007669"/>
    <property type="project" value="InterPro"/>
</dbReference>
<dbReference type="PANTHER" id="PTHR30093:SF41">
    <property type="entry name" value="TYPE II SECRETION SYSTEM PROTEIN H"/>
    <property type="match status" value="1"/>
</dbReference>
<feature type="domain" description="General secretion pathway GspH" evidence="9">
    <location>
        <begin position="44"/>
        <end position="173"/>
    </location>
</feature>
<keyword evidence="4" id="KW-0997">Cell inner membrane</keyword>
<dbReference type="AlphaFoldDB" id="A0A3B1BLP2"/>
<evidence type="ECO:0000256" key="5">
    <source>
        <dbReference type="ARBA" id="ARBA00022692"/>
    </source>
</evidence>
<evidence type="ECO:0000259" key="9">
    <source>
        <dbReference type="Pfam" id="PF12019"/>
    </source>
</evidence>
<keyword evidence="6 8" id="KW-1133">Transmembrane helix</keyword>
<evidence type="ECO:0000313" key="10">
    <source>
        <dbReference type="EMBL" id="VAX07175.1"/>
    </source>
</evidence>
<dbReference type="GO" id="GO:0005886">
    <property type="term" value="C:plasma membrane"/>
    <property type="evidence" value="ECO:0007669"/>
    <property type="project" value="UniProtKB-SubCell"/>
</dbReference>
<keyword evidence="2" id="KW-1003">Cell membrane</keyword>
<dbReference type="InterPro" id="IPR022346">
    <property type="entry name" value="T2SS_GspH"/>
</dbReference>
<evidence type="ECO:0000256" key="8">
    <source>
        <dbReference type="SAM" id="Phobius"/>
    </source>
</evidence>
<protein>
    <recommendedName>
        <fullName evidence="9">General secretion pathway GspH domain-containing protein</fullName>
    </recommendedName>
</protein>
<organism evidence="10">
    <name type="scientific">hydrothermal vent metagenome</name>
    <dbReference type="NCBI Taxonomy" id="652676"/>
    <lineage>
        <taxon>unclassified sequences</taxon>
        <taxon>metagenomes</taxon>
        <taxon>ecological metagenomes</taxon>
    </lineage>
</organism>
<dbReference type="Pfam" id="PF07963">
    <property type="entry name" value="N_methyl"/>
    <property type="match status" value="1"/>
</dbReference>
<evidence type="ECO:0000256" key="3">
    <source>
        <dbReference type="ARBA" id="ARBA00022481"/>
    </source>
</evidence>
<dbReference type="Gene3D" id="3.55.40.10">
    <property type="entry name" value="minor pseudopilin epsh domain"/>
    <property type="match status" value="1"/>
</dbReference>
<comment type="subcellular location">
    <subcellularLocation>
        <location evidence="1">Cell inner membrane</location>
        <topology evidence="1">Single-pass membrane protein</topology>
    </subcellularLocation>
</comment>
<keyword evidence="7 8" id="KW-0472">Membrane</keyword>
<sequence length="182" mass="18896">MLKRNSSGFTLIELIVTIVIMGILIGIGVPSFQDMMNNSRASTHANNLVTAFNMARSEAVKRGQTIEVCSANAGGTACAGAGVGWGSGWLVWWDGKNDDAAGNCDASNTANSALAACEIIRAWSTGTGAPTTTTTVDSVSFGSRGEMASSSAEITLDLCSSPYQRTLTINPIGHIRSNRGSC</sequence>
<proteinExistence type="predicted"/>
<dbReference type="PROSITE" id="PS00409">
    <property type="entry name" value="PROKAR_NTER_METHYL"/>
    <property type="match status" value="1"/>
</dbReference>
<evidence type="ECO:0000256" key="2">
    <source>
        <dbReference type="ARBA" id="ARBA00022475"/>
    </source>
</evidence>
<dbReference type="GO" id="GO:0015627">
    <property type="term" value="C:type II protein secretion system complex"/>
    <property type="evidence" value="ECO:0007669"/>
    <property type="project" value="InterPro"/>
</dbReference>
<evidence type="ECO:0000256" key="1">
    <source>
        <dbReference type="ARBA" id="ARBA00004377"/>
    </source>
</evidence>
<dbReference type="InterPro" id="IPR045584">
    <property type="entry name" value="Pilin-like"/>
</dbReference>
<name>A0A3B1BLP2_9ZZZZ</name>